<accession>A0A9P7R8G8</accession>
<keyword evidence="2" id="KW-1185">Reference proteome</keyword>
<dbReference type="Proteomes" id="UP000699042">
    <property type="component" value="Unassembled WGS sequence"/>
</dbReference>
<dbReference type="EMBL" id="JAESDN010000005">
    <property type="protein sequence ID" value="KAG7050531.1"/>
    <property type="molecule type" value="Genomic_DNA"/>
</dbReference>
<gene>
    <name evidence="1" type="ORF">JMJ77_013277</name>
</gene>
<evidence type="ECO:0000313" key="2">
    <source>
        <dbReference type="Proteomes" id="UP000699042"/>
    </source>
</evidence>
<protein>
    <submittedName>
        <fullName evidence="1">Uncharacterized protein</fullName>
    </submittedName>
</protein>
<proteinExistence type="predicted"/>
<comment type="caution">
    <text evidence="1">The sequence shown here is derived from an EMBL/GenBank/DDBJ whole genome shotgun (WGS) entry which is preliminary data.</text>
</comment>
<organism evidence="1 2">
    <name type="scientific">Colletotrichum scovillei</name>
    <dbReference type="NCBI Taxonomy" id="1209932"/>
    <lineage>
        <taxon>Eukaryota</taxon>
        <taxon>Fungi</taxon>
        <taxon>Dikarya</taxon>
        <taxon>Ascomycota</taxon>
        <taxon>Pezizomycotina</taxon>
        <taxon>Sordariomycetes</taxon>
        <taxon>Hypocreomycetidae</taxon>
        <taxon>Glomerellales</taxon>
        <taxon>Glomerellaceae</taxon>
        <taxon>Colletotrichum</taxon>
        <taxon>Colletotrichum acutatum species complex</taxon>
    </lineage>
</organism>
<dbReference type="AlphaFoldDB" id="A0A9P7R8G8"/>
<reference evidence="1" key="1">
    <citation type="submission" date="2021-05" db="EMBL/GenBank/DDBJ databases">
        <title>Comparative genomics of three Colletotrichum scovillei strains and genetic complementation revealed genes involved fungal growth and virulence on chili pepper.</title>
        <authorList>
            <person name="Hsieh D.-K."/>
            <person name="Chuang S.-C."/>
            <person name="Chen C.-Y."/>
            <person name="Chao Y.-T."/>
            <person name="Lu M.-Y.J."/>
            <person name="Lee M.-H."/>
            <person name="Shih M.-C."/>
        </authorList>
    </citation>
    <scope>NUCLEOTIDE SEQUENCE</scope>
    <source>
        <strain evidence="1">Coll-153</strain>
    </source>
</reference>
<name>A0A9P7R8G8_9PEZI</name>
<sequence length="80" mass="8567">MVGLQDCKCCTSFFLGREYFLALAFAFDADGREEGSGFSPPCLLPSVSGRGQPAMSRVTSHKLNPKENQVLLAGLASSPR</sequence>
<evidence type="ECO:0000313" key="1">
    <source>
        <dbReference type="EMBL" id="KAG7050531.1"/>
    </source>
</evidence>